<keyword evidence="3" id="KW-1185">Reference proteome</keyword>
<organism evidence="2 3">
    <name type="scientific">Cocos nucifera</name>
    <name type="common">Coconut palm</name>
    <dbReference type="NCBI Taxonomy" id="13894"/>
    <lineage>
        <taxon>Eukaryota</taxon>
        <taxon>Viridiplantae</taxon>
        <taxon>Streptophyta</taxon>
        <taxon>Embryophyta</taxon>
        <taxon>Tracheophyta</taxon>
        <taxon>Spermatophyta</taxon>
        <taxon>Magnoliopsida</taxon>
        <taxon>Liliopsida</taxon>
        <taxon>Arecaceae</taxon>
        <taxon>Arecoideae</taxon>
        <taxon>Cocoseae</taxon>
        <taxon>Attaleinae</taxon>
        <taxon>Cocos</taxon>
    </lineage>
</organism>
<reference evidence="2" key="1">
    <citation type="journal article" date="2017" name="Gigascience">
        <title>The genome draft of coconut (Cocos nucifera).</title>
        <authorList>
            <person name="Xiao Y."/>
            <person name="Xu P."/>
            <person name="Fan H."/>
            <person name="Baudouin L."/>
            <person name="Xia W."/>
            <person name="Bocs S."/>
            <person name="Xu J."/>
            <person name="Li Q."/>
            <person name="Guo A."/>
            <person name="Zhou L."/>
            <person name="Li J."/>
            <person name="Wu Y."/>
            <person name="Ma Z."/>
            <person name="Armero A."/>
            <person name="Issali A.E."/>
            <person name="Liu N."/>
            <person name="Peng M."/>
            <person name="Yang Y."/>
        </authorList>
    </citation>
    <scope>NUCLEOTIDE SEQUENCE</scope>
    <source>
        <tissue evidence="2">Spear leaf of Hainan Tall coconut</tissue>
    </source>
</reference>
<reference evidence="2" key="2">
    <citation type="submission" date="2019-07" db="EMBL/GenBank/DDBJ databases">
        <authorList>
            <person name="Yang Y."/>
            <person name="Bocs S."/>
            <person name="Baudouin L."/>
        </authorList>
    </citation>
    <scope>NUCLEOTIDE SEQUENCE</scope>
    <source>
        <tissue evidence="2">Spear leaf of Hainan Tall coconut</tissue>
    </source>
</reference>
<keyword evidence="2" id="KW-0418">Kinase</keyword>
<protein>
    <submittedName>
        <fullName evidence="2">Putative serine/threonine/tyrosine-protein kinase HT1</fullName>
    </submittedName>
</protein>
<name>A0A8K0HY30_COCNU</name>
<sequence>MDSSRLPAIPLPSRADRDSASKIKRSSLSSTAHRDVGLNQKGSIKHSSSVTSSPSSLQRESNSGLNSQRSRLKDSSFSVHPDLDSKSKLKSLSSQSSSSSNQDPKLKTKGSSSPARFQLDSVSRKSGPLSNQNEQKPKQRSLSPLPATILSDAFKEGRTSGKRFSTPPPSRRGSDNSVFGNLFSGAARDHHALKGLSSTKALEKRRNKKGGGRVNAVETTDQWIVDLSQLYLGLRFASGAHSRLYHGIYKDQPVATSGYHPF</sequence>
<keyword evidence="2" id="KW-0808">Transferase</keyword>
<proteinExistence type="predicted"/>
<feature type="region of interest" description="Disordered" evidence="1">
    <location>
        <begin position="1"/>
        <end position="176"/>
    </location>
</feature>
<dbReference type="Proteomes" id="UP000797356">
    <property type="component" value="Chromosome 2"/>
</dbReference>
<gene>
    <name evidence="2" type="ORF">COCNU_02G002180</name>
</gene>
<evidence type="ECO:0000313" key="2">
    <source>
        <dbReference type="EMBL" id="KAG1330250.1"/>
    </source>
</evidence>
<feature type="compositionally biased region" description="Low complexity" evidence="1">
    <location>
        <begin position="90"/>
        <end position="103"/>
    </location>
</feature>
<dbReference type="GO" id="GO:0016301">
    <property type="term" value="F:kinase activity"/>
    <property type="evidence" value="ECO:0007669"/>
    <property type="project" value="UniProtKB-KW"/>
</dbReference>
<comment type="caution">
    <text evidence="2">The sequence shown here is derived from an EMBL/GenBank/DDBJ whole genome shotgun (WGS) entry which is preliminary data.</text>
</comment>
<feature type="compositionally biased region" description="Polar residues" evidence="1">
    <location>
        <begin position="57"/>
        <end position="69"/>
    </location>
</feature>
<accession>A0A8K0HY30</accession>
<feature type="compositionally biased region" description="Low complexity" evidence="1">
    <location>
        <begin position="45"/>
        <end position="56"/>
    </location>
</feature>
<evidence type="ECO:0000313" key="3">
    <source>
        <dbReference type="Proteomes" id="UP000797356"/>
    </source>
</evidence>
<dbReference type="EMBL" id="CM017873">
    <property type="protein sequence ID" value="KAG1330250.1"/>
    <property type="molecule type" value="Genomic_DNA"/>
</dbReference>
<evidence type="ECO:0000256" key="1">
    <source>
        <dbReference type="SAM" id="MobiDB-lite"/>
    </source>
</evidence>
<dbReference type="AlphaFoldDB" id="A0A8K0HY30"/>